<dbReference type="Pfam" id="PF01328">
    <property type="entry name" value="Peroxidase_2"/>
    <property type="match status" value="1"/>
</dbReference>
<dbReference type="Gene3D" id="1.10.489.10">
    <property type="entry name" value="Chloroperoxidase-like"/>
    <property type="match status" value="1"/>
</dbReference>
<feature type="region of interest" description="Disordered" evidence="8">
    <location>
        <begin position="273"/>
        <end position="355"/>
    </location>
</feature>
<keyword evidence="4" id="KW-0479">Metal-binding</keyword>
<name>A0A0C3RWQ1_PHLG1</name>
<accession>A0A0C3RWQ1</accession>
<evidence type="ECO:0000313" key="11">
    <source>
        <dbReference type="Proteomes" id="UP000053257"/>
    </source>
</evidence>
<evidence type="ECO:0000256" key="3">
    <source>
        <dbReference type="ARBA" id="ARBA00022617"/>
    </source>
</evidence>
<proteinExistence type="inferred from homology"/>
<dbReference type="InterPro" id="IPR000028">
    <property type="entry name" value="Chloroperoxidase"/>
</dbReference>
<dbReference type="Proteomes" id="UP000053257">
    <property type="component" value="Unassembled WGS sequence"/>
</dbReference>
<dbReference type="AlphaFoldDB" id="A0A0C3RWQ1"/>
<dbReference type="OrthoDB" id="407298at2759"/>
<reference evidence="10 11" key="1">
    <citation type="journal article" date="2014" name="PLoS Genet.">
        <title>Analysis of the Phlebiopsis gigantea genome, transcriptome and secretome provides insight into its pioneer colonization strategies of wood.</title>
        <authorList>
            <person name="Hori C."/>
            <person name="Ishida T."/>
            <person name="Igarashi K."/>
            <person name="Samejima M."/>
            <person name="Suzuki H."/>
            <person name="Master E."/>
            <person name="Ferreira P."/>
            <person name="Ruiz-Duenas F.J."/>
            <person name="Held B."/>
            <person name="Canessa P."/>
            <person name="Larrondo L.F."/>
            <person name="Schmoll M."/>
            <person name="Druzhinina I.S."/>
            <person name="Kubicek C.P."/>
            <person name="Gaskell J.A."/>
            <person name="Kersten P."/>
            <person name="St John F."/>
            <person name="Glasner J."/>
            <person name="Sabat G."/>
            <person name="Splinter BonDurant S."/>
            <person name="Syed K."/>
            <person name="Yadav J."/>
            <person name="Mgbeahuruike A.C."/>
            <person name="Kovalchuk A."/>
            <person name="Asiegbu F.O."/>
            <person name="Lackner G."/>
            <person name="Hoffmeister D."/>
            <person name="Rencoret J."/>
            <person name="Gutierrez A."/>
            <person name="Sun H."/>
            <person name="Lindquist E."/>
            <person name="Barry K."/>
            <person name="Riley R."/>
            <person name="Grigoriev I.V."/>
            <person name="Henrissat B."/>
            <person name="Kues U."/>
            <person name="Berka R.M."/>
            <person name="Martinez A.T."/>
            <person name="Covert S.F."/>
            <person name="Blanchette R.A."/>
            <person name="Cullen D."/>
        </authorList>
    </citation>
    <scope>NUCLEOTIDE SEQUENCE [LARGE SCALE GENOMIC DNA]</scope>
    <source>
        <strain evidence="10 11">11061_1 CR5-6</strain>
    </source>
</reference>
<protein>
    <submittedName>
        <fullName evidence="10">Heme-thiolate peroxidase</fullName>
    </submittedName>
</protein>
<dbReference type="GO" id="GO:0046872">
    <property type="term" value="F:metal ion binding"/>
    <property type="evidence" value="ECO:0007669"/>
    <property type="project" value="UniProtKB-KW"/>
</dbReference>
<dbReference type="PROSITE" id="PS51405">
    <property type="entry name" value="HEME_HALOPEROXIDASE"/>
    <property type="match status" value="1"/>
</dbReference>
<dbReference type="GO" id="GO:0004601">
    <property type="term" value="F:peroxidase activity"/>
    <property type="evidence" value="ECO:0007669"/>
    <property type="project" value="UniProtKB-KW"/>
</dbReference>
<evidence type="ECO:0000313" key="10">
    <source>
        <dbReference type="EMBL" id="KIP06071.1"/>
    </source>
</evidence>
<evidence type="ECO:0000256" key="5">
    <source>
        <dbReference type="ARBA" id="ARBA00023002"/>
    </source>
</evidence>
<keyword evidence="5" id="KW-0560">Oxidoreductase</keyword>
<keyword evidence="2 10" id="KW-0575">Peroxidase</keyword>
<dbReference type="EMBL" id="KN840526">
    <property type="protein sequence ID" value="KIP06071.1"/>
    <property type="molecule type" value="Genomic_DNA"/>
</dbReference>
<comment type="similarity">
    <text evidence="7">Belongs to the chloroperoxidase family.</text>
</comment>
<feature type="domain" description="Heme haloperoxidase family profile" evidence="9">
    <location>
        <begin position="22"/>
        <end position="260"/>
    </location>
</feature>
<evidence type="ECO:0000256" key="7">
    <source>
        <dbReference type="ARBA" id="ARBA00025795"/>
    </source>
</evidence>
<evidence type="ECO:0000256" key="6">
    <source>
        <dbReference type="ARBA" id="ARBA00023004"/>
    </source>
</evidence>
<dbReference type="SUPFAM" id="SSF47571">
    <property type="entry name" value="Cloroperoxidase"/>
    <property type="match status" value="1"/>
</dbReference>
<evidence type="ECO:0000259" key="9">
    <source>
        <dbReference type="PROSITE" id="PS51405"/>
    </source>
</evidence>
<evidence type="ECO:0000256" key="1">
    <source>
        <dbReference type="ARBA" id="ARBA00001970"/>
    </source>
</evidence>
<organism evidence="10 11">
    <name type="scientific">Phlebiopsis gigantea (strain 11061_1 CR5-6)</name>
    <name type="common">White-rot fungus</name>
    <name type="synonym">Peniophora gigantea</name>
    <dbReference type="NCBI Taxonomy" id="745531"/>
    <lineage>
        <taxon>Eukaryota</taxon>
        <taxon>Fungi</taxon>
        <taxon>Dikarya</taxon>
        <taxon>Basidiomycota</taxon>
        <taxon>Agaricomycotina</taxon>
        <taxon>Agaricomycetes</taxon>
        <taxon>Polyporales</taxon>
        <taxon>Phanerochaetaceae</taxon>
        <taxon>Phlebiopsis</taxon>
    </lineage>
</organism>
<keyword evidence="3" id="KW-0349">Heme</keyword>
<evidence type="ECO:0000256" key="4">
    <source>
        <dbReference type="ARBA" id="ARBA00022723"/>
    </source>
</evidence>
<dbReference type="HOGENOM" id="CLU_050230_5_1_1"/>
<evidence type="ECO:0000256" key="2">
    <source>
        <dbReference type="ARBA" id="ARBA00022559"/>
    </source>
</evidence>
<gene>
    <name evidence="10" type="primary">HTP3</name>
    <name evidence="10" type="ORF">PHLGIDRAFT_19534</name>
</gene>
<keyword evidence="6" id="KW-0408">Iron</keyword>
<feature type="compositionally biased region" description="Basic and acidic residues" evidence="8">
    <location>
        <begin position="287"/>
        <end position="303"/>
    </location>
</feature>
<dbReference type="STRING" id="745531.A0A0C3RWQ1"/>
<keyword evidence="11" id="KW-1185">Reference proteome</keyword>
<dbReference type="PANTHER" id="PTHR33577:SF9">
    <property type="entry name" value="PEROXIDASE STCC"/>
    <property type="match status" value="1"/>
</dbReference>
<comment type="cofactor">
    <cofactor evidence="1">
        <name>heme b</name>
        <dbReference type="ChEBI" id="CHEBI:60344"/>
    </cofactor>
</comment>
<dbReference type="InterPro" id="IPR036851">
    <property type="entry name" value="Chloroperoxidase-like_sf"/>
</dbReference>
<sequence length="382" mass="41956">MSVSTSSLAKCPVTGAIGANPHEHDFIPAKPTDSRAPCPAMNTMANHGYLPRDGQGITAKMTVDALIACYKLSRPLAWVLTHGALALLEQGGPSFCLQDLARHNHIEHDASLYHEDAGPRDEYAPIHGNPQLLELVWKDSADGVVMTPEDVARVRVRREAAAPAPLDFIHRELAKGEMAIVLNMFNNPSPALHADAGVPLQPRNVLSRGIRRLLGRKDTPAAHQLDGVPIARMREWFEHERLPEGWAPYHKTTLREAIVTNNRMRFAMRRMRKAQKNAPAPAAVEPVQEKAAESRPEEKKVEAAEEEEGMHTVAVRAHGHPDRSANSSASSSFPESVLHTPSSSEFAPAFDPKLGGVALPRIDDEKWRIDEFEVRPGVVVQA</sequence>
<evidence type="ECO:0000256" key="8">
    <source>
        <dbReference type="SAM" id="MobiDB-lite"/>
    </source>
</evidence>
<dbReference type="PANTHER" id="PTHR33577">
    <property type="entry name" value="STERIGMATOCYSTIN BIOSYNTHESIS PEROXIDASE STCC-RELATED"/>
    <property type="match status" value="1"/>
</dbReference>